<evidence type="ECO:0000259" key="9">
    <source>
        <dbReference type="SMART" id="SM00965"/>
    </source>
</evidence>
<dbReference type="InterPro" id="IPR039426">
    <property type="entry name" value="TonB-dep_rcpt-like"/>
</dbReference>
<comment type="caution">
    <text evidence="10">The sequence shown here is derived from an EMBL/GenBank/DDBJ whole genome shotgun (WGS) entry which is preliminary data.</text>
</comment>
<dbReference type="Proteomes" id="UP000646484">
    <property type="component" value="Unassembled WGS sequence"/>
</dbReference>
<keyword evidence="11" id="KW-1185">Reference proteome</keyword>
<organism evidence="10 11">
    <name type="scientific">Butyricimonas hominis</name>
    <dbReference type="NCBI Taxonomy" id="2763032"/>
    <lineage>
        <taxon>Bacteria</taxon>
        <taxon>Pseudomonadati</taxon>
        <taxon>Bacteroidota</taxon>
        <taxon>Bacteroidia</taxon>
        <taxon>Bacteroidales</taxon>
        <taxon>Odoribacteraceae</taxon>
        <taxon>Butyricimonas</taxon>
    </lineage>
</organism>
<dbReference type="EMBL" id="JACOOH010000002">
    <property type="protein sequence ID" value="MBC5620474.1"/>
    <property type="molecule type" value="Genomic_DNA"/>
</dbReference>
<dbReference type="NCBIfam" id="TIGR04056">
    <property type="entry name" value="OMP_RagA_SusC"/>
    <property type="match status" value="1"/>
</dbReference>
<dbReference type="InterPro" id="IPR037066">
    <property type="entry name" value="Plug_dom_sf"/>
</dbReference>
<dbReference type="Gene3D" id="2.40.170.20">
    <property type="entry name" value="TonB-dependent receptor, beta-barrel domain"/>
    <property type="match status" value="1"/>
</dbReference>
<dbReference type="InterPro" id="IPR011662">
    <property type="entry name" value="Secretin/TonB_short_N"/>
</dbReference>
<evidence type="ECO:0000256" key="5">
    <source>
        <dbReference type="ARBA" id="ARBA00023136"/>
    </source>
</evidence>
<dbReference type="InterPro" id="IPR012910">
    <property type="entry name" value="Plug_dom"/>
</dbReference>
<comment type="subcellular location">
    <subcellularLocation>
        <location evidence="1 7">Cell outer membrane</location>
        <topology evidence="1 7">Multi-pass membrane protein</topology>
    </subcellularLocation>
</comment>
<evidence type="ECO:0000256" key="6">
    <source>
        <dbReference type="ARBA" id="ARBA00023237"/>
    </source>
</evidence>
<keyword evidence="4 7" id="KW-0812">Transmembrane</keyword>
<dbReference type="Gene3D" id="2.60.40.1120">
    <property type="entry name" value="Carboxypeptidase-like, regulatory domain"/>
    <property type="match status" value="1"/>
</dbReference>
<dbReference type="Pfam" id="PF13715">
    <property type="entry name" value="CarbopepD_reg_2"/>
    <property type="match status" value="1"/>
</dbReference>
<dbReference type="InterPro" id="IPR036942">
    <property type="entry name" value="Beta-barrel_TonB_sf"/>
</dbReference>
<dbReference type="SUPFAM" id="SSF49464">
    <property type="entry name" value="Carboxypeptidase regulatory domain-like"/>
    <property type="match status" value="1"/>
</dbReference>
<comment type="similarity">
    <text evidence="7">Belongs to the TonB-dependent receptor family.</text>
</comment>
<keyword evidence="3 7" id="KW-1134">Transmembrane beta strand</keyword>
<dbReference type="NCBIfam" id="TIGR04057">
    <property type="entry name" value="SusC_RagA_signa"/>
    <property type="match status" value="1"/>
</dbReference>
<keyword evidence="8" id="KW-0732">Signal</keyword>
<evidence type="ECO:0000256" key="4">
    <source>
        <dbReference type="ARBA" id="ARBA00022692"/>
    </source>
</evidence>
<dbReference type="InterPro" id="IPR023997">
    <property type="entry name" value="TonB-dep_OMP_SusC/RagA_CS"/>
</dbReference>
<feature type="chain" id="PRO_5046068561" evidence="8">
    <location>
        <begin position="22"/>
        <end position="1167"/>
    </location>
</feature>
<gene>
    <name evidence="10" type="ORF">H8S64_05130</name>
</gene>
<evidence type="ECO:0000256" key="2">
    <source>
        <dbReference type="ARBA" id="ARBA00022448"/>
    </source>
</evidence>
<feature type="domain" description="Secretin/TonB short N-terminal" evidence="9">
    <location>
        <begin position="46"/>
        <end position="97"/>
    </location>
</feature>
<evidence type="ECO:0000256" key="1">
    <source>
        <dbReference type="ARBA" id="ARBA00004571"/>
    </source>
</evidence>
<protein>
    <submittedName>
        <fullName evidence="10">SusC/RagA family TonB-linked outer membrane protein</fullName>
    </submittedName>
</protein>
<evidence type="ECO:0000256" key="7">
    <source>
        <dbReference type="PROSITE-ProRule" id="PRU01360"/>
    </source>
</evidence>
<keyword evidence="2 7" id="KW-0813">Transport</keyword>
<evidence type="ECO:0000256" key="8">
    <source>
        <dbReference type="SAM" id="SignalP"/>
    </source>
</evidence>
<dbReference type="Pfam" id="PF07715">
    <property type="entry name" value="Plug"/>
    <property type="match status" value="1"/>
</dbReference>
<evidence type="ECO:0000313" key="10">
    <source>
        <dbReference type="EMBL" id="MBC5620474.1"/>
    </source>
</evidence>
<proteinExistence type="inferred from homology"/>
<dbReference type="SMART" id="SM00965">
    <property type="entry name" value="STN"/>
    <property type="match status" value="1"/>
</dbReference>
<sequence length="1167" mass="132052">MKLTLLLLTCFVIQTFAGANAQTVTIKKKNATLEEVIWELKQQSHFTFMYNDTDIAPVKGITLNETDVDIEKILQKCLENTNLEYVVLNNAIVIKLKANTQDEKKSITLKGWVYDKKKEPMPGVTIKLANTSIGTATNNKGWFSLQLPTTKGSLEFSFVGFKTQVINFTEKTDTLRITLEEDIQMLDETVVVAYGNTTKRKMTGAVSTIKADEIKGIPTSSIANLLQGRVAGMDITNISGAPGGGDIAVTIRGYNSLDVEQKRRFSNPLWVVDGMPLNSFTSPITGANLLADLNPDMIESIQVLKDASSAAIYGSRAANGVIIVTTKKGLKDQDATFSVNFSQSWSILPRYPDLTSGRAERAFRLAANRKYYRAYLDKETNRWKYPTSLKEQYEHNTQGATLDKNWIPNTEYWGTGNGTMFQDSLNPFYNNSTNFFKMYFETGKITNANIQTYGGTTRTTYAIGLGLYDETGIYKGTGYRRIDLNANLNVNPVKKLTVDLRFNASITRKKRASSNASENLAYSENAVPIETVPGEPYQLSSLLPGEGSIVWEQALNAYKGTKENNRSVRLRTNMKLGYEIIEGLNISSSLAADYVIDRRNYFQPANLSYSGYSKSIGETGINLMVLNENLLTYKKVIHEDHHVDFVAGFSYQYDQEEYNGGYAQNSPSDKIYYAPDGMPDIGYEDWGGGESRPIAFKNYQSDMQEKCLLSYFARLEYGFRDKYLLSFSIRRDGSSTFGKNNRWGTFPSIAAGWNFSEENWIKEHLAWFSFGKIRASWGRSGMHFAQNYLALGIFVTDIPYMGNGMIRPQWFGGLYNDKLSWEETDQYDFGTDLDFFDYRLGFTVDYYYRLTDKLLDRINLPTGSYQRYDSQWQNAKTISNEGIELMVRYEIFRRPELYWKISINAAKNWNRFKKSTNGKDDGAERIIGKALNGIYLPKTDGYINSQDEIPVFYNSVGVSHYLGGDEGNSTYFKPGDYKFIDVNGDGQIGFEDRVYCGSALPEISGGIVNEVRWKNFDLNMLISYQLGRHMINYISKRCLGMPGEYPAIAMNLNKVTFWEKNGDKSDFPMWQGNADHNWGSVKDDVEKVNWLKLKTVTLGYSLPQNWIKRCGLSELRFFASGENLFTWTNYSGIEPETVDIRSGIDGNNGALPYPLARKFTLGLTIKF</sequence>
<dbReference type="SUPFAM" id="SSF56935">
    <property type="entry name" value="Porins"/>
    <property type="match status" value="1"/>
</dbReference>
<evidence type="ECO:0000256" key="3">
    <source>
        <dbReference type="ARBA" id="ARBA00022452"/>
    </source>
</evidence>
<keyword evidence="6 7" id="KW-0998">Cell outer membrane</keyword>
<dbReference type="InterPro" id="IPR023996">
    <property type="entry name" value="TonB-dep_OMP_SusC/RagA"/>
</dbReference>
<dbReference type="PROSITE" id="PS52016">
    <property type="entry name" value="TONB_DEPENDENT_REC_3"/>
    <property type="match status" value="1"/>
</dbReference>
<name>A0ABR7CXV1_9BACT</name>
<evidence type="ECO:0000313" key="11">
    <source>
        <dbReference type="Proteomes" id="UP000646484"/>
    </source>
</evidence>
<dbReference type="InterPro" id="IPR008969">
    <property type="entry name" value="CarboxyPept-like_regulatory"/>
</dbReference>
<reference evidence="10 11" key="1">
    <citation type="submission" date="2020-08" db="EMBL/GenBank/DDBJ databases">
        <title>Genome public.</title>
        <authorList>
            <person name="Liu C."/>
            <person name="Sun Q."/>
        </authorList>
    </citation>
    <scope>NUCLEOTIDE SEQUENCE [LARGE SCALE GENOMIC DNA]</scope>
    <source>
        <strain evidence="10 11">NSJ-56</strain>
    </source>
</reference>
<dbReference type="Gene3D" id="2.170.130.10">
    <property type="entry name" value="TonB-dependent receptor, plug domain"/>
    <property type="match status" value="1"/>
</dbReference>
<accession>A0ABR7CXV1</accession>
<keyword evidence="5 7" id="KW-0472">Membrane</keyword>
<feature type="signal peptide" evidence="8">
    <location>
        <begin position="1"/>
        <end position="21"/>
    </location>
</feature>